<protein>
    <recommendedName>
        <fullName evidence="2">DUF6533 domain-containing protein</fullName>
    </recommendedName>
</protein>
<evidence type="ECO:0000256" key="1">
    <source>
        <dbReference type="SAM" id="Phobius"/>
    </source>
</evidence>
<dbReference type="Pfam" id="PF20151">
    <property type="entry name" value="DUF6533"/>
    <property type="match status" value="1"/>
</dbReference>
<proteinExistence type="predicted"/>
<keyword evidence="1" id="KW-1133">Transmembrane helix</keyword>
<feature type="transmembrane region" description="Helical" evidence="1">
    <location>
        <begin position="167"/>
        <end position="189"/>
    </location>
</feature>
<feature type="transmembrane region" description="Helical" evidence="1">
    <location>
        <begin position="226"/>
        <end position="247"/>
    </location>
</feature>
<evidence type="ECO:0000313" key="4">
    <source>
        <dbReference type="Proteomes" id="UP000623467"/>
    </source>
</evidence>
<name>A0A8H6ZEV4_9AGAR</name>
<dbReference type="OrthoDB" id="2638860at2759"/>
<reference evidence="3" key="1">
    <citation type="submission" date="2020-05" db="EMBL/GenBank/DDBJ databases">
        <title>Mycena genomes resolve the evolution of fungal bioluminescence.</title>
        <authorList>
            <person name="Tsai I.J."/>
        </authorList>
    </citation>
    <scope>NUCLEOTIDE SEQUENCE</scope>
    <source>
        <strain evidence="3">160909Yilan</strain>
    </source>
</reference>
<gene>
    <name evidence="3" type="ORF">MSAN_00193800</name>
</gene>
<accession>A0A8H6ZEV4</accession>
<dbReference type="AlphaFoldDB" id="A0A8H6ZEV4"/>
<sequence length="302" mass="34076">MSTLMVVALSDLTTTRLVSAAGLVILLYDHLLSFSDEVRFIWSAKLSSSKVLFLGMRYVVPPVMIGHTVQLSGLAGIYLSDTVCKTWYPLSIIIGWLTLAINDWLVLLRVWVVWDRNRIFILCTLSMFLVANIVVLVLSGIGFARIIPTIYFEEEFVDICMLDASHPIFRVLWLPGSVMVLSMVWKAITSRHTRESLIRDGYLYFLLLFVINLLNAILVLAARSSLMLVTVFLMWCLTTTTTCRMILSLRRSNSPDGQSVSDDQDEDTYEESQSATHLELAWIRGQSASIIRDPTPTPLSVF</sequence>
<feature type="domain" description="DUF6533" evidence="2">
    <location>
        <begin position="18"/>
        <end position="61"/>
    </location>
</feature>
<evidence type="ECO:0000259" key="2">
    <source>
        <dbReference type="Pfam" id="PF20151"/>
    </source>
</evidence>
<organism evidence="3 4">
    <name type="scientific">Mycena sanguinolenta</name>
    <dbReference type="NCBI Taxonomy" id="230812"/>
    <lineage>
        <taxon>Eukaryota</taxon>
        <taxon>Fungi</taxon>
        <taxon>Dikarya</taxon>
        <taxon>Basidiomycota</taxon>
        <taxon>Agaricomycotina</taxon>
        <taxon>Agaricomycetes</taxon>
        <taxon>Agaricomycetidae</taxon>
        <taxon>Agaricales</taxon>
        <taxon>Marasmiineae</taxon>
        <taxon>Mycenaceae</taxon>
        <taxon>Mycena</taxon>
    </lineage>
</organism>
<comment type="caution">
    <text evidence="3">The sequence shown here is derived from an EMBL/GenBank/DDBJ whole genome shotgun (WGS) entry which is preliminary data.</text>
</comment>
<feature type="transmembrane region" description="Helical" evidence="1">
    <location>
        <begin position="87"/>
        <end position="107"/>
    </location>
</feature>
<dbReference type="InterPro" id="IPR045340">
    <property type="entry name" value="DUF6533"/>
</dbReference>
<evidence type="ECO:0000313" key="3">
    <source>
        <dbReference type="EMBL" id="KAF7377708.1"/>
    </source>
</evidence>
<keyword evidence="4" id="KW-1185">Reference proteome</keyword>
<dbReference type="Proteomes" id="UP000623467">
    <property type="component" value="Unassembled WGS sequence"/>
</dbReference>
<feature type="transmembrane region" description="Helical" evidence="1">
    <location>
        <begin position="201"/>
        <end position="220"/>
    </location>
</feature>
<dbReference type="EMBL" id="JACAZH010000001">
    <property type="protein sequence ID" value="KAF7377708.1"/>
    <property type="molecule type" value="Genomic_DNA"/>
</dbReference>
<keyword evidence="1" id="KW-0472">Membrane</keyword>
<feature type="transmembrane region" description="Helical" evidence="1">
    <location>
        <begin position="119"/>
        <end position="147"/>
    </location>
</feature>
<keyword evidence="1" id="KW-0812">Transmembrane</keyword>